<dbReference type="AlphaFoldDB" id="A0A0A9EC18"/>
<proteinExistence type="predicted"/>
<evidence type="ECO:0000313" key="1">
    <source>
        <dbReference type="EMBL" id="JAD93557.1"/>
    </source>
</evidence>
<dbReference type="EMBL" id="GBRH01204338">
    <property type="protein sequence ID" value="JAD93557.1"/>
    <property type="molecule type" value="Transcribed_RNA"/>
</dbReference>
<accession>A0A0A9EC18</accession>
<protein>
    <submittedName>
        <fullName evidence="1">Uncharacterized protein</fullName>
    </submittedName>
</protein>
<reference evidence="1" key="2">
    <citation type="journal article" date="2015" name="Data Brief">
        <title>Shoot transcriptome of the giant reed, Arundo donax.</title>
        <authorList>
            <person name="Barrero R.A."/>
            <person name="Guerrero F.D."/>
            <person name="Moolhuijzen P."/>
            <person name="Goolsby J.A."/>
            <person name="Tidwell J."/>
            <person name="Bellgard S.E."/>
            <person name="Bellgard M.I."/>
        </authorList>
    </citation>
    <scope>NUCLEOTIDE SEQUENCE</scope>
    <source>
        <tissue evidence="1">Shoot tissue taken approximately 20 cm above the soil surface</tissue>
    </source>
</reference>
<reference evidence="1" key="1">
    <citation type="submission" date="2014-09" db="EMBL/GenBank/DDBJ databases">
        <authorList>
            <person name="Magalhaes I.L.F."/>
            <person name="Oliveira U."/>
            <person name="Santos F.R."/>
            <person name="Vidigal T.H.D.A."/>
            <person name="Brescovit A.D."/>
            <person name="Santos A.J."/>
        </authorList>
    </citation>
    <scope>NUCLEOTIDE SEQUENCE</scope>
    <source>
        <tissue evidence="1">Shoot tissue taken approximately 20 cm above the soil surface</tissue>
    </source>
</reference>
<sequence length="47" mass="5099">MGIGFASQSDKKLSELCLLPYKPATTRTALTKDFMGRSISSVSSSWT</sequence>
<name>A0A0A9EC18_ARUDO</name>
<organism evidence="1">
    <name type="scientific">Arundo donax</name>
    <name type="common">Giant reed</name>
    <name type="synonym">Donax arundinaceus</name>
    <dbReference type="NCBI Taxonomy" id="35708"/>
    <lineage>
        <taxon>Eukaryota</taxon>
        <taxon>Viridiplantae</taxon>
        <taxon>Streptophyta</taxon>
        <taxon>Embryophyta</taxon>
        <taxon>Tracheophyta</taxon>
        <taxon>Spermatophyta</taxon>
        <taxon>Magnoliopsida</taxon>
        <taxon>Liliopsida</taxon>
        <taxon>Poales</taxon>
        <taxon>Poaceae</taxon>
        <taxon>PACMAD clade</taxon>
        <taxon>Arundinoideae</taxon>
        <taxon>Arundineae</taxon>
        <taxon>Arundo</taxon>
    </lineage>
</organism>